<organism evidence="1 2">
    <name type="scientific">Variovorax ureilyticus</name>
    <dbReference type="NCBI Taxonomy" id="1836198"/>
    <lineage>
        <taxon>Bacteria</taxon>
        <taxon>Pseudomonadati</taxon>
        <taxon>Pseudomonadota</taxon>
        <taxon>Betaproteobacteria</taxon>
        <taxon>Burkholderiales</taxon>
        <taxon>Comamonadaceae</taxon>
        <taxon>Variovorax</taxon>
    </lineage>
</organism>
<protein>
    <submittedName>
        <fullName evidence="1">Uncharacterized protein</fullName>
    </submittedName>
</protein>
<sequence>MIKSPIPADQVNDATTGFNALEDALQQVKAKLKDGCCVMVWPEEGTKFRVASWTFESDAGVGATSAFAPTVPHDLEDLPQKRQESIFRRR</sequence>
<proteinExistence type="predicted"/>
<evidence type="ECO:0000313" key="2">
    <source>
        <dbReference type="Proteomes" id="UP001365846"/>
    </source>
</evidence>
<keyword evidence="2" id="KW-1185">Reference proteome</keyword>
<reference evidence="1 2" key="1">
    <citation type="submission" date="2024-03" db="EMBL/GenBank/DDBJ databases">
        <title>Novel species of the genus Variovorax.</title>
        <authorList>
            <person name="Liu Q."/>
            <person name="Xin Y.-H."/>
        </authorList>
    </citation>
    <scope>NUCLEOTIDE SEQUENCE [LARGE SCALE GENOMIC DNA]</scope>
    <source>
        <strain evidence="1 2">KACC 18899</strain>
    </source>
</reference>
<dbReference type="RefSeq" id="WP_340355880.1">
    <property type="nucleotide sequence ID" value="NZ_JBBKZU010000002.1"/>
</dbReference>
<comment type="caution">
    <text evidence="1">The sequence shown here is derived from an EMBL/GenBank/DDBJ whole genome shotgun (WGS) entry which is preliminary data.</text>
</comment>
<accession>A0ABU8VA81</accession>
<dbReference type="Proteomes" id="UP001365846">
    <property type="component" value="Unassembled WGS sequence"/>
</dbReference>
<name>A0ABU8VA81_9BURK</name>
<gene>
    <name evidence="1" type="ORF">WKW77_05735</name>
</gene>
<evidence type="ECO:0000313" key="1">
    <source>
        <dbReference type="EMBL" id="MEJ8810562.1"/>
    </source>
</evidence>
<dbReference type="EMBL" id="JBBKZU010000002">
    <property type="protein sequence ID" value="MEJ8810562.1"/>
    <property type="molecule type" value="Genomic_DNA"/>
</dbReference>